<reference evidence="3 4" key="1">
    <citation type="journal article" date="2016" name="Nat. Commun.">
        <title>Thousands of microbial genomes shed light on interconnected biogeochemical processes in an aquifer system.</title>
        <authorList>
            <person name="Anantharaman K."/>
            <person name="Brown C.T."/>
            <person name="Hug L.A."/>
            <person name="Sharon I."/>
            <person name="Castelle C.J."/>
            <person name="Probst A.J."/>
            <person name="Thomas B.C."/>
            <person name="Singh A."/>
            <person name="Wilkins M.J."/>
            <person name="Karaoz U."/>
            <person name="Brodie E.L."/>
            <person name="Williams K.H."/>
            <person name="Hubbard S.S."/>
            <person name="Banfield J.F."/>
        </authorList>
    </citation>
    <scope>NUCLEOTIDE SEQUENCE [LARGE SCALE GENOMIC DNA]</scope>
</reference>
<evidence type="ECO:0000313" key="3">
    <source>
        <dbReference type="EMBL" id="OGN31664.1"/>
    </source>
</evidence>
<dbReference type="EMBL" id="MGKV01000021">
    <property type="protein sequence ID" value="OGN31664.1"/>
    <property type="molecule type" value="Genomic_DNA"/>
</dbReference>
<proteinExistence type="predicted"/>
<evidence type="ECO:0000256" key="1">
    <source>
        <dbReference type="SAM" id="MobiDB-lite"/>
    </source>
</evidence>
<feature type="compositionally biased region" description="Basic and acidic residues" evidence="1">
    <location>
        <begin position="186"/>
        <end position="216"/>
    </location>
</feature>
<gene>
    <name evidence="3" type="ORF">A3J01_02070</name>
</gene>
<name>A0A1F8H200_9BACT</name>
<accession>A0A1F8H200</accession>
<dbReference type="AlphaFoldDB" id="A0A1F8H200"/>
<sequence>MGCFAGFLGLLTGGLFLGIITDNNRHSLWAPVEYSTIEFFGSSRRAGLEEDPMFEKTRTAVLLVLAVLVFSAPAGAGMLDIASNNHHDRYGGYRQYRQPYGYGQPSILDECSAALADIPSKGERIAKAGVDGLSVGFLTKGLTKSGRWAAVAGGSTALVESIIMLKRDGNRRKELQAACLQLMREQVAREQQTEPEPDRREADRERETEREYREAEPESEMISVRFRNRFVKKEVTVVILGGNAPSPVTLSPGESIIISVPQGSGVEAHYVMTIGHDKNGTSIDVPTVLKPGFGIYWVNDQYEIRNPYTEGGKNDDKN</sequence>
<evidence type="ECO:0000256" key="2">
    <source>
        <dbReference type="SAM" id="Phobius"/>
    </source>
</evidence>
<protein>
    <submittedName>
        <fullName evidence="3">Uncharacterized protein</fullName>
    </submittedName>
</protein>
<dbReference type="Proteomes" id="UP000177609">
    <property type="component" value="Unassembled WGS sequence"/>
</dbReference>
<dbReference type="STRING" id="1802707.A3J01_02070"/>
<evidence type="ECO:0000313" key="4">
    <source>
        <dbReference type="Proteomes" id="UP000177609"/>
    </source>
</evidence>
<organism evidence="3 4">
    <name type="scientific">Candidatus Yanofskybacteria bacterium RIFCSPLOWO2_02_FULL_45_18</name>
    <dbReference type="NCBI Taxonomy" id="1802707"/>
    <lineage>
        <taxon>Bacteria</taxon>
        <taxon>Candidatus Yanofskyibacteriota</taxon>
    </lineage>
</organism>
<keyword evidence="2" id="KW-0472">Membrane</keyword>
<feature type="region of interest" description="Disordered" evidence="1">
    <location>
        <begin position="186"/>
        <end position="218"/>
    </location>
</feature>
<comment type="caution">
    <text evidence="3">The sequence shown here is derived from an EMBL/GenBank/DDBJ whole genome shotgun (WGS) entry which is preliminary data.</text>
</comment>
<feature type="transmembrane region" description="Helical" evidence="2">
    <location>
        <begin position="60"/>
        <end position="79"/>
    </location>
</feature>
<keyword evidence="2" id="KW-1133">Transmembrane helix</keyword>
<keyword evidence="2" id="KW-0812">Transmembrane</keyword>